<evidence type="ECO:0000313" key="1">
    <source>
        <dbReference type="EMBL" id="CAG9185898.1"/>
    </source>
</evidence>
<dbReference type="Proteomes" id="UP000706525">
    <property type="component" value="Unassembled WGS sequence"/>
</dbReference>
<keyword evidence="2" id="KW-1185">Reference proteome</keyword>
<organism evidence="1 2">
    <name type="scientific">Cupriavidus pampae</name>
    <dbReference type="NCBI Taxonomy" id="659251"/>
    <lineage>
        <taxon>Bacteria</taxon>
        <taxon>Pseudomonadati</taxon>
        <taxon>Pseudomonadota</taxon>
        <taxon>Betaproteobacteria</taxon>
        <taxon>Burkholderiales</taxon>
        <taxon>Burkholderiaceae</taxon>
        <taxon>Cupriavidus</taxon>
    </lineage>
</organism>
<evidence type="ECO:0000313" key="2">
    <source>
        <dbReference type="Proteomes" id="UP000706525"/>
    </source>
</evidence>
<gene>
    <name evidence="1" type="ORF">LMG32289_06150</name>
</gene>
<reference evidence="1 2" key="1">
    <citation type="submission" date="2021-08" db="EMBL/GenBank/DDBJ databases">
        <authorList>
            <person name="Peeters C."/>
        </authorList>
    </citation>
    <scope>NUCLEOTIDE SEQUENCE [LARGE SCALE GENOMIC DNA]</scope>
    <source>
        <strain evidence="1 2">LMG 32289</strain>
    </source>
</reference>
<proteinExistence type="predicted"/>
<sequence length="225" mass="24633">MFEQCIVKGTKLVMDFPDDEPEVDSQLDSAEGNERGLNFAETLLQKVCRAFSSEQDSNSLADCLLETVTLFDMLDLDRQALTSASSRYRFDTPAHKTITFSALQDGVRIHKVSEWDECHCIDRSLKTRLRAESLLKSDLTLDFLPAKAGSRHGPLLTVALGGWSYIGDTEITRRLATAGDGRTPGGCMVRLLADLCARGGLRLDIRGAGTQQKGCLPLACQGTYA</sequence>
<name>A0ABN7ZK60_9BURK</name>
<accession>A0ABN7ZK60</accession>
<dbReference type="EMBL" id="CAJZAG010000016">
    <property type="protein sequence ID" value="CAG9185898.1"/>
    <property type="molecule type" value="Genomic_DNA"/>
</dbReference>
<comment type="caution">
    <text evidence="1">The sequence shown here is derived from an EMBL/GenBank/DDBJ whole genome shotgun (WGS) entry which is preliminary data.</text>
</comment>
<protein>
    <submittedName>
        <fullName evidence="1">Uncharacterized protein</fullName>
    </submittedName>
</protein>